<feature type="domain" description="Cytochrome c" evidence="11">
    <location>
        <begin position="24"/>
        <end position="102"/>
    </location>
</feature>
<evidence type="ECO:0000256" key="3">
    <source>
        <dbReference type="ARBA" id="ARBA00022617"/>
    </source>
</evidence>
<dbReference type="InterPro" id="IPR036909">
    <property type="entry name" value="Cyt_c-like_dom_sf"/>
</dbReference>
<evidence type="ECO:0000256" key="6">
    <source>
        <dbReference type="ARBA" id="ARBA00022982"/>
    </source>
</evidence>
<dbReference type="GO" id="GO:0005506">
    <property type="term" value="F:iron ion binding"/>
    <property type="evidence" value="ECO:0007669"/>
    <property type="project" value="InterPro"/>
</dbReference>
<feature type="binding site" description="covalent" evidence="8">
    <location>
        <position position="36"/>
    </location>
    <ligand>
        <name>heme c</name>
        <dbReference type="ChEBI" id="CHEBI:61717"/>
        <label>1</label>
    </ligand>
</feature>
<keyword evidence="2" id="KW-0813">Transport</keyword>
<dbReference type="InterPro" id="IPR024167">
    <property type="entry name" value="Cytochrome_c4-like"/>
</dbReference>
<dbReference type="RefSeq" id="WP_020023909.1">
    <property type="nucleotide sequence ID" value="NZ_CP006911.1"/>
</dbReference>
<dbReference type="KEGG" id="tsn:W908_01615"/>
<dbReference type="SUPFAM" id="SSF46626">
    <property type="entry name" value="Cytochrome c"/>
    <property type="match status" value="2"/>
</dbReference>
<feature type="chain" id="PRO_5005798054" evidence="10">
    <location>
        <begin position="23"/>
        <end position="212"/>
    </location>
</feature>
<dbReference type="InterPro" id="IPR050597">
    <property type="entry name" value="Cytochrome_c_Oxidase_Subunit"/>
</dbReference>
<dbReference type="EMBL" id="CP006911">
    <property type="protein sequence ID" value="ALE01417.1"/>
    <property type="molecule type" value="Genomic_DNA"/>
</dbReference>
<dbReference type="PROSITE" id="PS51007">
    <property type="entry name" value="CYTC"/>
    <property type="match status" value="2"/>
</dbReference>
<keyword evidence="3 8" id="KW-0349">Heme</keyword>
<dbReference type="STRING" id="1125411.W908_01615"/>
<evidence type="ECO:0000259" key="11">
    <source>
        <dbReference type="PROSITE" id="PS51007"/>
    </source>
</evidence>
<gene>
    <name evidence="12" type="ORF">W908_01615</name>
</gene>
<organism evidence="12 13">
    <name type="scientific">Candidatus Pseudothioglobus singularis PS1</name>
    <dbReference type="NCBI Taxonomy" id="1125411"/>
    <lineage>
        <taxon>Bacteria</taxon>
        <taxon>Pseudomonadati</taxon>
        <taxon>Pseudomonadota</taxon>
        <taxon>Gammaproteobacteria</taxon>
        <taxon>Candidatus Pseudothioglobaceae</taxon>
        <taxon>Candidatus Pseudothioglobus</taxon>
    </lineage>
</organism>
<proteinExistence type="predicted"/>
<feature type="binding site" description="axial binding residue" evidence="9">
    <location>
        <position position="189"/>
    </location>
    <ligand>
        <name>heme c</name>
        <dbReference type="ChEBI" id="CHEBI:61717"/>
        <label>2</label>
    </ligand>
    <ligandPart>
        <name>Fe</name>
        <dbReference type="ChEBI" id="CHEBI:18248"/>
    </ligandPart>
</feature>
<reference evidence="12 13" key="1">
    <citation type="journal article" date="2015" name="Genome Announc.">
        <title>Genome Sequence of 'Candidatus Thioglobus singularis' Strain PS1, a Mixotroph from the SUP05 Clade of Marine Gammaproteobacteria.</title>
        <authorList>
            <person name="Marshall K.T."/>
            <person name="Morris R.M."/>
        </authorList>
    </citation>
    <scope>NUCLEOTIDE SEQUENCE [LARGE SCALE GENOMIC DNA]</scope>
    <source>
        <strain evidence="12 13">PS1</strain>
    </source>
</reference>
<dbReference type="GO" id="GO:0009055">
    <property type="term" value="F:electron transfer activity"/>
    <property type="evidence" value="ECO:0007669"/>
    <property type="project" value="InterPro"/>
</dbReference>
<dbReference type="Proteomes" id="UP000068905">
    <property type="component" value="Chromosome"/>
</dbReference>
<comment type="PTM">
    <text evidence="8">Binds 2 heme c groups covalently per subunit.</text>
</comment>
<feature type="binding site" description="axial binding residue" evidence="9">
    <location>
        <position position="138"/>
    </location>
    <ligand>
        <name>heme c</name>
        <dbReference type="ChEBI" id="CHEBI:61717"/>
        <label>2</label>
    </ligand>
    <ligandPart>
        <name>Fe</name>
        <dbReference type="ChEBI" id="CHEBI:18248"/>
    </ligandPart>
</feature>
<dbReference type="InterPro" id="IPR009056">
    <property type="entry name" value="Cyt_c-like_dom"/>
</dbReference>
<keyword evidence="7 9" id="KW-0408">Iron</keyword>
<dbReference type="Gene3D" id="1.10.760.10">
    <property type="entry name" value="Cytochrome c-like domain"/>
    <property type="match status" value="2"/>
</dbReference>
<feature type="binding site" description="axial binding residue" evidence="9">
    <location>
        <position position="40"/>
    </location>
    <ligand>
        <name>heme c</name>
        <dbReference type="ChEBI" id="CHEBI:61717"/>
        <label>1</label>
    </ligand>
    <ligandPart>
        <name>Fe</name>
        <dbReference type="ChEBI" id="CHEBI:18248"/>
    </ligandPart>
</feature>
<keyword evidence="5" id="KW-0574">Periplasm</keyword>
<feature type="binding site" description="covalent" evidence="8">
    <location>
        <position position="134"/>
    </location>
    <ligand>
        <name>heme c</name>
        <dbReference type="ChEBI" id="CHEBI:61717"/>
        <label>2</label>
    </ligand>
</feature>
<dbReference type="PATRIC" id="fig|1125411.7.peg.318"/>
<dbReference type="Pfam" id="PF00034">
    <property type="entry name" value="Cytochrom_C"/>
    <property type="match status" value="2"/>
</dbReference>
<protein>
    <submittedName>
        <fullName evidence="12">Cytochrome C</fullName>
    </submittedName>
</protein>
<sequence length="212" mass="22436">MKKIIIILASLLITSLSNPIIAAGDAEAGQAKTATCMGCHGLAGNSTIPNFPKLAGQGETYILKQLQYFKSGERENAMMAGVASMLSDQDMEDIAAYYSIQTISENSAKGSEEMIELGRKIYVGGKMDTQTTACIACHGAKGKGIPTAGFPAVAAQHADYTASQLKAFRQYSINVQTGSEGVERVNAMMNNVAMGLTNEEIDALSQYIAGLH</sequence>
<evidence type="ECO:0000256" key="5">
    <source>
        <dbReference type="ARBA" id="ARBA00022764"/>
    </source>
</evidence>
<keyword evidence="13" id="KW-1185">Reference proteome</keyword>
<comment type="subcellular location">
    <subcellularLocation>
        <location evidence="1">Periplasm</location>
    </subcellularLocation>
</comment>
<accession>A0A0M4M1Q1</accession>
<feature type="binding site" description="axial binding residue" evidence="9">
    <location>
        <position position="79"/>
    </location>
    <ligand>
        <name>heme c</name>
        <dbReference type="ChEBI" id="CHEBI:61717"/>
        <label>1</label>
    </ligand>
    <ligandPart>
        <name>Fe</name>
        <dbReference type="ChEBI" id="CHEBI:18248"/>
    </ligandPart>
</feature>
<evidence type="ECO:0000313" key="12">
    <source>
        <dbReference type="EMBL" id="ALE01417.1"/>
    </source>
</evidence>
<keyword evidence="6" id="KW-0249">Electron transport</keyword>
<dbReference type="OrthoDB" id="9773456at2"/>
<dbReference type="GO" id="GO:0042597">
    <property type="term" value="C:periplasmic space"/>
    <property type="evidence" value="ECO:0007669"/>
    <property type="project" value="UniProtKB-SubCell"/>
</dbReference>
<evidence type="ECO:0000256" key="9">
    <source>
        <dbReference type="PIRSR" id="PIRSR000005-2"/>
    </source>
</evidence>
<keyword evidence="10" id="KW-0732">Signal</keyword>
<evidence type="ECO:0000256" key="1">
    <source>
        <dbReference type="ARBA" id="ARBA00004418"/>
    </source>
</evidence>
<dbReference type="PIRSF" id="PIRSF000005">
    <property type="entry name" value="Cytochrome_c4"/>
    <property type="match status" value="1"/>
</dbReference>
<name>A0A0M4M1Q1_9GAMM</name>
<dbReference type="PANTHER" id="PTHR33751">
    <property type="entry name" value="CBB3-TYPE CYTOCHROME C OXIDASE SUBUNIT FIXP"/>
    <property type="match status" value="1"/>
</dbReference>
<feature type="binding site" description="covalent" evidence="8">
    <location>
        <position position="137"/>
    </location>
    <ligand>
        <name>heme c</name>
        <dbReference type="ChEBI" id="CHEBI:61717"/>
        <label>2</label>
    </ligand>
</feature>
<keyword evidence="4 9" id="KW-0479">Metal-binding</keyword>
<evidence type="ECO:0000256" key="10">
    <source>
        <dbReference type="SAM" id="SignalP"/>
    </source>
</evidence>
<feature type="domain" description="Cytochrome c" evidence="11">
    <location>
        <begin position="113"/>
        <end position="212"/>
    </location>
</feature>
<feature type="binding site" description="covalent" evidence="8">
    <location>
        <position position="39"/>
    </location>
    <ligand>
        <name>heme c</name>
        <dbReference type="ChEBI" id="CHEBI:61717"/>
        <label>1</label>
    </ligand>
</feature>
<evidence type="ECO:0000256" key="2">
    <source>
        <dbReference type="ARBA" id="ARBA00022448"/>
    </source>
</evidence>
<evidence type="ECO:0000313" key="13">
    <source>
        <dbReference type="Proteomes" id="UP000068905"/>
    </source>
</evidence>
<evidence type="ECO:0000256" key="7">
    <source>
        <dbReference type="ARBA" id="ARBA00023004"/>
    </source>
</evidence>
<dbReference type="AlphaFoldDB" id="A0A0M4M1Q1"/>
<feature type="signal peptide" evidence="10">
    <location>
        <begin position="1"/>
        <end position="22"/>
    </location>
</feature>
<dbReference type="GO" id="GO:0020037">
    <property type="term" value="F:heme binding"/>
    <property type="evidence" value="ECO:0007669"/>
    <property type="project" value="InterPro"/>
</dbReference>
<dbReference type="PANTHER" id="PTHR33751:SF9">
    <property type="entry name" value="CYTOCHROME C4"/>
    <property type="match status" value="1"/>
</dbReference>
<evidence type="ECO:0000256" key="4">
    <source>
        <dbReference type="ARBA" id="ARBA00022723"/>
    </source>
</evidence>
<evidence type="ECO:0000256" key="8">
    <source>
        <dbReference type="PIRSR" id="PIRSR000005-1"/>
    </source>
</evidence>